<evidence type="ECO:0000256" key="6">
    <source>
        <dbReference type="ARBA" id="ARBA00022723"/>
    </source>
</evidence>
<dbReference type="CDD" id="cd07723">
    <property type="entry name" value="hydroxyacylglutathione_hydrolase_MBL-fold"/>
    <property type="match status" value="1"/>
</dbReference>
<dbReference type="InterPro" id="IPR032282">
    <property type="entry name" value="HAGH_C"/>
</dbReference>
<dbReference type="InterPro" id="IPR036866">
    <property type="entry name" value="RibonucZ/Hydroxyglut_hydro"/>
</dbReference>
<dbReference type="OrthoDB" id="9802248at2"/>
<gene>
    <name evidence="11" type="ORF">SAMN06295920_109201</name>
</gene>
<keyword evidence="8" id="KW-0862">Zinc</keyword>
<dbReference type="PANTHER" id="PTHR11935:SF94">
    <property type="entry name" value="TENZING NORGAY, ISOFORM C"/>
    <property type="match status" value="1"/>
</dbReference>
<dbReference type="STRING" id="439228.SAMN06295920_109201"/>
<sequence length="256" mass="27689">MPLLATATGNAFAHVAYLAWCADTGEAAAIDPYSIDLVLETARANGLTVTHIVNTHEHWDHAGRNAQLRGATGAQVLAPKAAAGVIETIDRTLAEGDEIAIGTGCRLRVIEMPGHTMTHIGLLGEGEGWGGGEPFLLCGDTLFGAGVGNVGYGGHGPTLFATVDRLRRTLDPRTRLYPGHDYLARNLAFTLRHEPDNRAARALLETIGATPRFTTMAEEEEINLFFRLDRPAVRAAFDQAGREARFLAIRRARDLW</sequence>
<comment type="catalytic activity">
    <reaction evidence="1">
        <text>an S-(2-hydroxyacyl)glutathione + H2O = a 2-hydroxy carboxylate + glutathione + H(+)</text>
        <dbReference type="Rhea" id="RHEA:21864"/>
        <dbReference type="ChEBI" id="CHEBI:15377"/>
        <dbReference type="ChEBI" id="CHEBI:15378"/>
        <dbReference type="ChEBI" id="CHEBI:57925"/>
        <dbReference type="ChEBI" id="CHEBI:58896"/>
        <dbReference type="ChEBI" id="CHEBI:71261"/>
        <dbReference type="EC" id="3.1.2.6"/>
    </reaction>
</comment>
<evidence type="ECO:0000256" key="4">
    <source>
        <dbReference type="ARBA" id="ARBA00006759"/>
    </source>
</evidence>
<dbReference type="GO" id="GO:0046872">
    <property type="term" value="F:metal ion binding"/>
    <property type="evidence" value="ECO:0007669"/>
    <property type="project" value="UniProtKB-KW"/>
</dbReference>
<evidence type="ECO:0000256" key="1">
    <source>
        <dbReference type="ARBA" id="ARBA00001623"/>
    </source>
</evidence>
<proteinExistence type="inferred from homology"/>
<evidence type="ECO:0000259" key="10">
    <source>
        <dbReference type="SMART" id="SM00849"/>
    </source>
</evidence>
<protein>
    <recommendedName>
        <fullName evidence="5">hydroxyacylglutathione hydrolase</fullName>
        <ecNumber evidence="5">3.1.2.6</ecNumber>
    </recommendedName>
    <alternativeName>
        <fullName evidence="9">Glyoxalase II</fullName>
    </alternativeName>
</protein>
<dbReference type="Gene3D" id="3.60.15.10">
    <property type="entry name" value="Ribonuclease Z/Hydroxyacylglutathione hydrolase-like"/>
    <property type="match status" value="1"/>
</dbReference>
<dbReference type="SMART" id="SM00849">
    <property type="entry name" value="Lactamase_B"/>
    <property type="match status" value="1"/>
</dbReference>
<accession>A0A1T5FHC5</accession>
<dbReference type="SUPFAM" id="SSF56281">
    <property type="entry name" value="Metallo-hydrolase/oxidoreductase"/>
    <property type="match status" value="1"/>
</dbReference>
<dbReference type="InterPro" id="IPR035680">
    <property type="entry name" value="Clx_II_MBL"/>
</dbReference>
<dbReference type="PANTHER" id="PTHR11935">
    <property type="entry name" value="BETA LACTAMASE DOMAIN"/>
    <property type="match status" value="1"/>
</dbReference>
<dbReference type="Pfam" id="PF00753">
    <property type="entry name" value="Lactamase_B"/>
    <property type="match status" value="1"/>
</dbReference>
<dbReference type="Pfam" id="PF16123">
    <property type="entry name" value="HAGH_C"/>
    <property type="match status" value="1"/>
</dbReference>
<evidence type="ECO:0000256" key="3">
    <source>
        <dbReference type="ARBA" id="ARBA00004963"/>
    </source>
</evidence>
<keyword evidence="6" id="KW-0479">Metal-binding</keyword>
<comment type="cofactor">
    <cofactor evidence="2">
        <name>Zn(2+)</name>
        <dbReference type="ChEBI" id="CHEBI:29105"/>
    </cofactor>
</comment>
<evidence type="ECO:0000256" key="2">
    <source>
        <dbReference type="ARBA" id="ARBA00001947"/>
    </source>
</evidence>
<evidence type="ECO:0000313" key="12">
    <source>
        <dbReference type="Proteomes" id="UP000189818"/>
    </source>
</evidence>
<dbReference type="Proteomes" id="UP000189818">
    <property type="component" value="Unassembled WGS sequence"/>
</dbReference>
<evidence type="ECO:0000256" key="9">
    <source>
        <dbReference type="ARBA" id="ARBA00031044"/>
    </source>
</evidence>
<keyword evidence="7 11" id="KW-0378">Hydrolase</keyword>
<evidence type="ECO:0000256" key="7">
    <source>
        <dbReference type="ARBA" id="ARBA00022801"/>
    </source>
</evidence>
<evidence type="ECO:0000256" key="8">
    <source>
        <dbReference type="ARBA" id="ARBA00022833"/>
    </source>
</evidence>
<organism evidence="11 12">
    <name type="scientific">Rhizorhabdus histidinilytica</name>
    <dbReference type="NCBI Taxonomy" id="439228"/>
    <lineage>
        <taxon>Bacteria</taxon>
        <taxon>Pseudomonadati</taxon>
        <taxon>Pseudomonadota</taxon>
        <taxon>Alphaproteobacteria</taxon>
        <taxon>Sphingomonadales</taxon>
        <taxon>Sphingomonadaceae</taxon>
        <taxon>Rhizorhabdus</taxon>
    </lineage>
</organism>
<dbReference type="AlphaFoldDB" id="A0A1T5FHC5"/>
<name>A0A1T5FHC5_9SPHN</name>
<feature type="domain" description="Metallo-beta-lactamase" evidence="10">
    <location>
        <begin position="13"/>
        <end position="180"/>
    </location>
</feature>
<comment type="similarity">
    <text evidence="4">Belongs to the metallo-beta-lactamase superfamily. Glyoxalase II family.</text>
</comment>
<reference evidence="12" key="1">
    <citation type="submission" date="2017-02" db="EMBL/GenBank/DDBJ databases">
        <authorList>
            <person name="Varghese N."/>
            <person name="Submissions S."/>
        </authorList>
    </citation>
    <scope>NUCLEOTIDE SEQUENCE [LARGE SCALE GENOMIC DNA]</scope>
    <source>
        <strain evidence="12">UM2</strain>
    </source>
</reference>
<dbReference type="EMBL" id="FUYM01000009">
    <property type="protein sequence ID" value="SKB95498.1"/>
    <property type="molecule type" value="Genomic_DNA"/>
</dbReference>
<dbReference type="GO" id="GO:0004416">
    <property type="term" value="F:hydroxyacylglutathione hydrolase activity"/>
    <property type="evidence" value="ECO:0007669"/>
    <property type="project" value="UniProtKB-EC"/>
</dbReference>
<keyword evidence="12" id="KW-1185">Reference proteome</keyword>
<evidence type="ECO:0000256" key="5">
    <source>
        <dbReference type="ARBA" id="ARBA00011917"/>
    </source>
</evidence>
<comment type="pathway">
    <text evidence="3">Secondary metabolite metabolism; methylglyoxal degradation; (R)-lactate from methylglyoxal: step 2/2.</text>
</comment>
<dbReference type="EC" id="3.1.2.6" evidence="5"/>
<dbReference type="RefSeq" id="WP_079649781.1">
    <property type="nucleotide sequence ID" value="NZ_FUYM01000009.1"/>
</dbReference>
<dbReference type="InterPro" id="IPR001279">
    <property type="entry name" value="Metallo-B-lactamas"/>
</dbReference>
<evidence type="ECO:0000313" key="11">
    <source>
        <dbReference type="EMBL" id="SKB95498.1"/>
    </source>
</evidence>